<gene>
    <name evidence="2" type="ORF">AK812_SmicGene25832</name>
</gene>
<dbReference type="AlphaFoldDB" id="A0A1Q9DAV2"/>
<evidence type="ECO:0000313" key="3">
    <source>
        <dbReference type="Proteomes" id="UP000186817"/>
    </source>
</evidence>
<proteinExistence type="predicted"/>
<keyword evidence="3" id="KW-1185">Reference proteome</keyword>
<feature type="chain" id="PRO_5013226211" evidence="1">
    <location>
        <begin position="48"/>
        <end position="201"/>
    </location>
</feature>
<name>A0A1Q9DAV2_SYMMI</name>
<comment type="caution">
    <text evidence="2">The sequence shown here is derived from an EMBL/GenBank/DDBJ whole genome shotgun (WGS) entry which is preliminary data.</text>
</comment>
<organism evidence="2 3">
    <name type="scientific">Symbiodinium microadriaticum</name>
    <name type="common">Dinoflagellate</name>
    <name type="synonym">Zooxanthella microadriatica</name>
    <dbReference type="NCBI Taxonomy" id="2951"/>
    <lineage>
        <taxon>Eukaryota</taxon>
        <taxon>Sar</taxon>
        <taxon>Alveolata</taxon>
        <taxon>Dinophyceae</taxon>
        <taxon>Suessiales</taxon>
        <taxon>Symbiodiniaceae</taxon>
        <taxon>Symbiodinium</taxon>
    </lineage>
</organism>
<sequence length="201" mass="21526">MWEVGCKINPVRSIFGARVRQRQQPGSRSSFAMTRLILALVVACAVAEPQRDEPSLRGADDLIARMSSSSGDLPECTGAGDFPSAAPLCYGGQLLVETFAIKVVSYDGASGVVDMEMNGPQTGQCSGAAFHNNDNVITIADEQECGLSGSEYTVRYCPDQDHFIINLVKPWNVDVVLTSQACPSSLKQDGNSEPEKQAILP</sequence>
<feature type="signal peptide" evidence="1">
    <location>
        <begin position="1"/>
        <end position="47"/>
    </location>
</feature>
<reference evidence="2 3" key="1">
    <citation type="submission" date="2016-02" db="EMBL/GenBank/DDBJ databases">
        <title>Genome analysis of coral dinoflagellate symbionts highlights evolutionary adaptations to a symbiotic lifestyle.</title>
        <authorList>
            <person name="Aranda M."/>
            <person name="Li Y."/>
            <person name="Liew Y.J."/>
            <person name="Baumgarten S."/>
            <person name="Simakov O."/>
            <person name="Wilson M."/>
            <person name="Piel J."/>
            <person name="Ashoor H."/>
            <person name="Bougouffa S."/>
            <person name="Bajic V.B."/>
            <person name="Ryu T."/>
            <person name="Ravasi T."/>
            <person name="Bayer T."/>
            <person name="Micklem G."/>
            <person name="Kim H."/>
            <person name="Bhak J."/>
            <person name="Lajeunesse T.C."/>
            <person name="Voolstra C.R."/>
        </authorList>
    </citation>
    <scope>NUCLEOTIDE SEQUENCE [LARGE SCALE GENOMIC DNA]</scope>
    <source>
        <strain evidence="2 3">CCMP2467</strain>
    </source>
</reference>
<protein>
    <submittedName>
        <fullName evidence="2">Uncharacterized protein</fullName>
    </submittedName>
</protein>
<evidence type="ECO:0000313" key="2">
    <source>
        <dbReference type="EMBL" id="OLP92343.1"/>
    </source>
</evidence>
<accession>A0A1Q9DAV2</accession>
<keyword evidence="1" id="KW-0732">Signal</keyword>
<dbReference type="EMBL" id="LSRX01000625">
    <property type="protein sequence ID" value="OLP92343.1"/>
    <property type="molecule type" value="Genomic_DNA"/>
</dbReference>
<evidence type="ECO:0000256" key="1">
    <source>
        <dbReference type="SAM" id="SignalP"/>
    </source>
</evidence>
<dbReference type="OrthoDB" id="412701at2759"/>
<dbReference type="Proteomes" id="UP000186817">
    <property type="component" value="Unassembled WGS sequence"/>
</dbReference>